<evidence type="ECO:0000256" key="2">
    <source>
        <dbReference type="ARBA" id="ARBA00006706"/>
    </source>
</evidence>
<accession>A0A1X9LUQ4</accession>
<proteinExistence type="inferred from homology"/>
<evidence type="ECO:0000256" key="3">
    <source>
        <dbReference type="ARBA" id="ARBA00022679"/>
    </source>
</evidence>
<dbReference type="InterPro" id="IPR000092">
    <property type="entry name" value="Polyprenyl_synt"/>
</dbReference>
<comment type="similarity">
    <text evidence="2 6">Belongs to the FPP/GGPP synthase family.</text>
</comment>
<reference evidence="7 8" key="1">
    <citation type="submission" date="2017-04" db="EMBL/GenBank/DDBJ databases">
        <authorList>
            <person name="Afonso C.L."/>
            <person name="Miller P.J."/>
            <person name="Scott M.A."/>
            <person name="Spackman E."/>
            <person name="Goraichik I."/>
            <person name="Dimitrov K.M."/>
            <person name="Suarez D.L."/>
            <person name="Swayne D.E."/>
        </authorList>
    </citation>
    <scope>NUCLEOTIDE SEQUENCE [LARGE SCALE GENOMIC DNA]</scope>
    <source>
        <strain evidence="8">XA(T)</strain>
    </source>
</reference>
<dbReference type="EMBL" id="CP020715">
    <property type="protein sequence ID" value="ARJ06999.1"/>
    <property type="molecule type" value="Genomic_DNA"/>
</dbReference>
<evidence type="ECO:0000256" key="1">
    <source>
        <dbReference type="ARBA" id="ARBA00001946"/>
    </source>
</evidence>
<organism evidence="7 8">
    <name type="scientific">Cnuibacter physcomitrellae</name>
    <dbReference type="NCBI Taxonomy" id="1619308"/>
    <lineage>
        <taxon>Bacteria</taxon>
        <taxon>Bacillati</taxon>
        <taxon>Actinomycetota</taxon>
        <taxon>Actinomycetes</taxon>
        <taxon>Micrococcales</taxon>
        <taxon>Microbacteriaceae</taxon>
        <taxon>Cnuibacter</taxon>
    </lineage>
</organism>
<dbReference type="AlphaFoldDB" id="A0A1X9LUQ4"/>
<dbReference type="GO" id="GO:0008299">
    <property type="term" value="P:isoprenoid biosynthetic process"/>
    <property type="evidence" value="ECO:0007669"/>
    <property type="project" value="InterPro"/>
</dbReference>
<evidence type="ECO:0000313" key="8">
    <source>
        <dbReference type="Proteomes" id="UP000192775"/>
    </source>
</evidence>
<dbReference type="InterPro" id="IPR033749">
    <property type="entry name" value="Polyprenyl_synt_CS"/>
</dbReference>
<evidence type="ECO:0000313" key="7">
    <source>
        <dbReference type="EMBL" id="ARJ06999.1"/>
    </source>
</evidence>
<dbReference type="Gene3D" id="1.10.600.10">
    <property type="entry name" value="Farnesyl Diphosphate Synthase"/>
    <property type="match status" value="1"/>
</dbReference>
<dbReference type="STRING" id="1619308.B5808_18550"/>
<keyword evidence="4" id="KW-0479">Metal-binding</keyword>
<dbReference type="Proteomes" id="UP000192775">
    <property type="component" value="Chromosome"/>
</dbReference>
<sequence length="389" mass="42528">MASPSSERRTTCSVVCTISLTSFITRLPCNVKQVDAHGLLALSERRTHLVDEVLERFFAEQRRRARGIGEAYSTLWETLERNSAGGKRFRPRMVMAAYESLGGQDLESAATVGAAFELLHTALIVHDDVIDRDFVRRGSPNVSGSYRDIATTAGIPIPIAEHRGMSVAVIAGDLALFYAYRLIDSGGLSEQVRRRVVDVLDESMFLSAAGELYDVDFSIRPGVPPVEEIVEMERLKTAMYSFEGPLRAGALLAGAREEAVVALGDFGRGIGIAFQIVDDLLGVFGDEEATGKSNLGDLREGKSTVLLAHAVTRPEWQEVAHLVGDPTLTLEQADRIRAVLEATGSRRFAEALARDYANRAWEALASPALTSRVRDEFRPVVAGVLERVR</sequence>
<protein>
    <submittedName>
        <fullName evidence="7">Geranylgeranyl pyrophosphate synthase</fullName>
    </submittedName>
</protein>
<gene>
    <name evidence="7" type="ORF">B5808_18550</name>
</gene>
<evidence type="ECO:0000256" key="6">
    <source>
        <dbReference type="RuleBase" id="RU004466"/>
    </source>
</evidence>
<dbReference type="SFLD" id="SFLDS00005">
    <property type="entry name" value="Isoprenoid_Synthase_Type_I"/>
    <property type="match status" value="1"/>
</dbReference>
<dbReference type="Pfam" id="PF00348">
    <property type="entry name" value="polyprenyl_synt"/>
    <property type="match status" value="1"/>
</dbReference>
<dbReference type="PROSITE" id="PS00723">
    <property type="entry name" value="POLYPRENYL_SYNTHASE_1"/>
    <property type="match status" value="1"/>
</dbReference>
<dbReference type="PANTHER" id="PTHR12001">
    <property type="entry name" value="GERANYLGERANYL PYROPHOSPHATE SYNTHASE"/>
    <property type="match status" value="1"/>
</dbReference>
<dbReference type="InterPro" id="IPR008949">
    <property type="entry name" value="Isoprenoid_synthase_dom_sf"/>
</dbReference>
<dbReference type="PROSITE" id="PS00444">
    <property type="entry name" value="POLYPRENYL_SYNTHASE_2"/>
    <property type="match status" value="1"/>
</dbReference>
<keyword evidence="3 6" id="KW-0808">Transferase</keyword>
<keyword evidence="5" id="KW-0460">Magnesium</keyword>
<evidence type="ECO:0000256" key="5">
    <source>
        <dbReference type="ARBA" id="ARBA00022842"/>
    </source>
</evidence>
<keyword evidence="8" id="KW-1185">Reference proteome</keyword>
<dbReference type="PANTHER" id="PTHR12001:SF85">
    <property type="entry name" value="SHORT CHAIN ISOPRENYL DIPHOSPHATE SYNTHASE"/>
    <property type="match status" value="1"/>
</dbReference>
<dbReference type="GO" id="GO:0004659">
    <property type="term" value="F:prenyltransferase activity"/>
    <property type="evidence" value="ECO:0007669"/>
    <property type="project" value="InterPro"/>
</dbReference>
<dbReference type="SUPFAM" id="SSF48576">
    <property type="entry name" value="Terpenoid synthases"/>
    <property type="match status" value="1"/>
</dbReference>
<evidence type="ECO:0000256" key="4">
    <source>
        <dbReference type="ARBA" id="ARBA00022723"/>
    </source>
</evidence>
<name>A0A1X9LUQ4_9MICO</name>
<dbReference type="KEGG" id="cphy:B5808_18550"/>
<dbReference type="CDD" id="cd00685">
    <property type="entry name" value="Trans_IPPS_HT"/>
    <property type="match status" value="1"/>
</dbReference>
<comment type="cofactor">
    <cofactor evidence="1">
        <name>Mg(2+)</name>
        <dbReference type="ChEBI" id="CHEBI:18420"/>
    </cofactor>
</comment>
<dbReference type="GO" id="GO:0046872">
    <property type="term" value="F:metal ion binding"/>
    <property type="evidence" value="ECO:0007669"/>
    <property type="project" value="UniProtKB-KW"/>
</dbReference>